<feature type="region of interest" description="Disordered" evidence="1">
    <location>
        <begin position="57"/>
        <end position="81"/>
    </location>
</feature>
<accession>A0A7S2P217</accession>
<evidence type="ECO:0000313" key="2">
    <source>
        <dbReference type="EMBL" id="CAD9571407.1"/>
    </source>
</evidence>
<protein>
    <submittedName>
        <fullName evidence="2">Uncharacterized protein</fullName>
    </submittedName>
</protein>
<evidence type="ECO:0000256" key="1">
    <source>
        <dbReference type="SAM" id="MobiDB-lite"/>
    </source>
</evidence>
<reference evidence="2" key="1">
    <citation type="submission" date="2021-01" db="EMBL/GenBank/DDBJ databases">
        <authorList>
            <person name="Corre E."/>
            <person name="Pelletier E."/>
            <person name="Niang G."/>
            <person name="Scheremetjew M."/>
            <person name="Finn R."/>
            <person name="Kale V."/>
            <person name="Holt S."/>
            <person name="Cochrane G."/>
            <person name="Meng A."/>
            <person name="Brown T."/>
            <person name="Cohen L."/>
        </authorList>
    </citation>
    <scope>NUCLEOTIDE SEQUENCE</scope>
    <source>
        <strain evidence="2">SM1012Den-03</strain>
    </source>
</reference>
<dbReference type="AlphaFoldDB" id="A0A7S2P217"/>
<sequence>MTSTLLRPILSTANVKRLASLSLRSSSSSCYHAAAATSSSCRHQSLPNNHSVINHRRYSSESSSSNGDHPTIPTFPWRHSPTPPSRLLQNDDYSGMPNNFRARFVRRLIAAKELNLNFWNVLPLPFGYAQEWEEELAGNFSVAFGLAMRELFETLFGDDGGVVYNDDQQSLSLKATLDCNHRDTSSDNTTEESFAKNDNTSIVENNNYLNLMMDQLLLQQYQHLHNNHHLPQNNNHQKMMSIHLSIKPIKAQLQNIFAVPMLTRDIVASKPHLKGGYQRLERVFKETQSYNEVKQKTYELAEEVGLDSAKRTVIAEATITCLEYFQVKDLESGRVVQGMEDGDEEEEVVHLVRFEMVTDRGEDGKREGGNWKLIDVDDLLEGNVFH</sequence>
<name>A0A7S2P217_9STRA</name>
<proteinExistence type="predicted"/>
<gene>
    <name evidence="2" type="ORF">SMAR0320_LOCUS664</name>
</gene>
<dbReference type="EMBL" id="HBGZ01000872">
    <property type="protein sequence ID" value="CAD9571407.1"/>
    <property type="molecule type" value="Transcribed_RNA"/>
</dbReference>
<organism evidence="2">
    <name type="scientific">Skeletonema marinoi</name>
    <dbReference type="NCBI Taxonomy" id="267567"/>
    <lineage>
        <taxon>Eukaryota</taxon>
        <taxon>Sar</taxon>
        <taxon>Stramenopiles</taxon>
        <taxon>Ochrophyta</taxon>
        <taxon>Bacillariophyta</taxon>
        <taxon>Coscinodiscophyceae</taxon>
        <taxon>Thalassiosirophycidae</taxon>
        <taxon>Thalassiosirales</taxon>
        <taxon>Skeletonemataceae</taxon>
        <taxon>Skeletonema</taxon>
        <taxon>Skeletonema marinoi-dohrnii complex</taxon>
    </lineage>
</organism>